<dbReference type="EC" id="2.7.13.3" evidence="3"/>
<evidence type="ECO:0000259" key="18">
    <source>
        <dbReference type="PROSITE" id="PS50109"/>
    </source>
</evidence>
<dbReference type="RefSeq" id="WP_005349388.1">
    <property type="nucleotide sequence ID" value="NZ_APVG01000009.1"/>
</dbReference>
<dbReference type="SUPFAM" id="SSF55874">
    <property type="entry name" value="ATPase domain of HSP90 chaperone/DNA topoisomerase II/histidine kinase"/>
    <property type="match status" value="1"/>
</dbReference>
<evidence type="ECO:0000256" key="2">
    <source>
        <dbReference type="ARBA" id="ARBA00004429"/>
    </source>
</evidence>
<evidence type="ECO:0000256" key="3">
    <source>
        <dbReference type="ARBA" id="ARBA00012438"/>
    </source>
</evidence>
<keyword evidence="8 17" id="KW-0812">Transmembrane</keyword>
<dbReference type="SMART" id="SM00304">
    <property type="entry name" value="HAMP"/>
    <property type="match status" value="1"/>
</dbReference>
<dbReference type="PATRIC" id="fig|1268237.3.peg.1019"/>
<evidence type="ECO:0000313" key="20">
    <source>
        <dbReference type="EMBL" id="ENY72965.1"/>
    </source>
</evidence>
<keyword evidence="4" id="KW-1003">Cell membrane</keyword>
<keyword evidence="12 17" id="KW-1133">Transmembrane helix</keyword>
<keyword evidence="10" id="KW-0418">Kinase</keyword>
<organism evidence="20 21">
    <name type="scientific">Aeromonas diversa CDC 2478-85</name>
    <dbReference type="NCBI Taxonomy" id="1268237"/>
    <lineage>
        <taxon>Bacteria</taxon>
        <taxon>Pseudomonadati</taxon>
        <taxon>Pseudomonadota</taxon>
        <taxon>Gammaproteobacteria</taxon>
        <taxon>Aeromonadales</taxon>
        <taxon>Aeromonadaceae</taxon>
        <taxon>Aeromonas</taxon>
    </lineage>
</organism>
<keyword evidence="9" id="KW-0547">Nucleotide-binding</keyword>
<dbReference type="Gene3D" id="3.30.565.10">
    <property type="entry name" value="Histidine kinase-like ATPase, C-terminal domain"/>
    <property type="match status" value="1"/>
</dbReference>
<dbReference type="FunFam" id="1.10.287.130:FF:000049">
    <property type="entry name" value="C4-dicarboxylate transport sensor protein DctB"/>
    <property type="match status" value="1"/>
</dbReference>
<dbReference type="InterPro" id="IPR003661">
    <property type="entry name" value="HisK_dim/P_dom"/>
</dbReference>
<comment type="caution">
    <text evidence="20">The sequence shown here is derived from an EMBL/GenBank/DDBJ whole genome shotgun (WGS) entry which is preliminary data.</text>
</comment>
<evidence type="ECO:0000259" key="19">
    <source>
        <dbReference type="PROSITE" id="PS50885"/>
    </source>
</evidence>
<dbReference type="AlphaFoldDB" id="N9U3N6"/>
<evidence type="ECO:0000256" key="14">
    <source>
        <dbReference type="ARBA" id="ARBA00023136"/>
    </source>
</evidence>
<dbReference type="Pfam" id="PF00672">
    <property type="entry name" value="HAMP"/>
    <property type="match status" value="1"/>
</dbReference>
<dbReference type="OrthoDB" id="9772100at2"/>
<evidence type="ECO:0000256" key="10">
    <source>
        <dbReference type="ARBA" id="ARBA00022777"/>
    </source>
</evidence>
<evidence type="ECO:0000256" key="9">
    <source>
        <dbReference type="ARBA" id="ARBA00022741"/>
    </source>
</evidence>
<evidence type="ECO:0000256" key="17">
    <source>
        <dbReference type="SAM" id="Phobius"/>
    </source>
</evidence>
<dbReference type="SUPFAM" id="SSF158472">
    <property type="entry name" value="HAMP domain-like"/>
    <property type="match status" value="1"/>
</dbReference>
<accession>N9U3N6</accession>
<dbReference type="Gene3D" id="6.10.340.10">
    <property type="match status" value="1"/>
</dbReference>
<dbReference type="PROSITE" id="PS50885">
    <property type="entry name" value="HAMP"/>
    <property type="match status" value="1"/>
</dbReference>
<dbReference type="Gene3D" id="1.10.287.130">
    <property type="match status" value="1"/>
</dbReference>
<dbReference type="PANTHER" id="PTHR43065">
    <property type="entry name" value="SENSOR HISTIDINE KINASE"/>
    <property type="match status" value="1"/>
</dbReference>
<evidence type="ECO:0000256" key="1">
    <source>
        <dbReference type="ARBA" id="ARBA00000085"/>
    </source>
</evidence>
<dbReference type="InterPro" id="IPR003660">
    <property type="entry name" value="HAMP_dom"/>
</dbReference>
<dbReference type="InterPro" id="IPR003594">
    <property type="entry name" value="HATPase_dom"/>
</dbReference>
<name>N9U3N6_9GAMM</name>
<dbReference type="EMBL" id="APVG01000009">
    <property type="protein sequence ID" value="ENY72965.1"/>
    <property type="molecule type" value="Genomic_DNA"/>
</dbReference>
<protein>
    <recommendedName>
        <fullName evidence="15">C4-dicarboxylate transport sensor protein DctB</fullName>
        <ecNumber evidence="3">2.7.13.3</ecNumber>
    </recommendedName>
</protein>
<keyword evidence="13" id="KW-0902">Two-component regulatory system</keyword>
<dbReference type="InterPro" id="IPR017116">
    <property type="entry name" value="Sig_transdc_His_kinase_PgtB"/>
</dbReference>
<evidence type="ECO:0000256" key="7">
    <source>
        <dbReference type="ARBA" id="ARBA00022679"/>
    </source>
</evidence>
<evidence type="ECO:0000256" key="8">
    <source>
        <dbReference type="ARBA" id="ARBA00022692"/>
    </source>
</evidence>
<feature type="transmembrane region" description="Helical" evidence="17">
    <location>
        <begin position="326"/>
        <end position="346"/>
    </location>
</feature>
<evidence type="ECO:0000313" key="21">
    <source>
        <dbReference type="Proteomes" id="UP000023775"/>
    </source>
</evidence>
<evidence type="ECO:0000256" key="4">
    <source>
        <dbReference type="ARBA" id="ARBA00022475"/>
    </source>
</evidence>
<dbReference type="Proteomes" id="UP000023775">
    <property type="component" value="Unassembled WGS sequence"/>
</dbReference>
<sequence length="781" mass="87376">MRARFVRSRLGRRLRLAFLTMMALTALLGGISMMAWERLSTQVAGLVERSLPTISTTYQLERVSNRLLLLLTRLQTPHDELMQQQMERQIEQAMGELEQIYLVNVRGEAEHARKIAEFGLLRRLIDEQNALLRNQIHHAQGVALLHKQLIGLHQDLVEEMTPLLQEVEWHLLGQIGDGDNGTADSVVHEFSLLQDLAFKENELNQLVGEIMVQRYERELDNAFVFIGYKIEEIHRLTSQLTGYPSTVTHRQILEDLIQLVRPEGELHRLLRQDVDNHARLGLLQPRLDALIQDYHRQVQAAVQEASQDLATLNLDTASTARDGKRMILLVLGLTLLVGGFVLVVLISRRLIGRLNQLSQDLANVSAGNLESPVTVSGHDEIGQLGERLRAFCGELREMEQTNALNLINNTQASLITCFADGTVESVNPRALALLGGKEYRQRPLWLAFPGAGQGVLQEQFSPESLLVTQGASDCLVEREEQGERRYLHVDLRRYRQGEVSKFIITITDVTRQELTARELTALVAEQTRDLQEKNQALRGEVERRTQAQAELLQAQDELIQAAKMAVVGQTMTSMAHELNQPLSALSTYLFTNRMALEQGDLAQLGENTNRMEHLAQRMRRIVGAVRQFARKSPADRVGQWVDLAEVADNALLLLEARARRDGSQLSNDLPRPMPIFCDPLEVEQVLINLLVNGLDAVAGAPTRTLHILALADNCLAVSDSGQGFPDDLLPNLFKPFTTTKEVGLGLGLSICRSLMERQGGHIYPAATLEGGAMMILEFAKP</sequence>
<dbReference type="GO" id="GO:0000155">
    <property type="term" value="F:phosphorelay sensor kinase activity"/>
    <property type="evidence" value="ECO:0007669"/>
    <property type="project" value="InterPro"/>
</dbReference>
<keyword evidence="14 17" id="KW-0472">Membrane</keyword>
<evidence type="ECO:0000256" key="16">
    <source>
        <dbReference type="SAM" id="Coils"/>
    </source>
</evidence>
<dbReference type="Gene3D" id="3.30.450.20">
    <property type="entry name" value="PAS domain"/>
    <property type="match status" value="1"/>
</dbReference>
<dbReference type="eggNOG" id="COG4192">
    <property type="taxonomic scope" value="Bacteria"/>
</dbReference>
<feature type="domain" description="Histidine kinase" evidence="18">
    <location>
        <begin position="573"/>
        <end position="781"/>
    </location>
</feature>
<dbReference type="SMART" id="SM00387">
    <property type="entry name" value="HATPase_c"/>
    <property type="match status" value="1"/>
</dbReference>
<dbReference type="PIRSF" id="PIRSF037119">
    <property type="entry name" value="STHK_PgtB"/>
    <property type="match status" value="1"/>
</dbReference>
<dbReference type="GO" id="GO:0005886">
    <property type="term" value="C:plasma membrane"/>
    <property type="evidence" value="ECO:0007669"/>
    <property type="project" value="UniProtKB-SubCell"/>
</dbReference>
<keyword evidence="21" id="KW-1185">Reference proteome</keyword>
<reference evidence="20 21" key="1">
    <citation type="journal article" date="2013" name="Genome Announc.">
        <title>Draft Genome Sequence of the Aeromonas diversa Type Strain.</title>
        <authorList>
            <person name="Farfan M."/>
            <person name="Spataro N."/>
            <person name="Sanglas A."/>
            <person name="Albarral V."/>
            <person name="Loren J.G."/>
            <person name="Bosch E."/>
            <person name="Fuste M.C."/>
        </authorList>
    </citation>
    <scope>NUCLEOTIDE SEQUENCE [LARGE SCALE GENOMIC DNA]</scope>
    <source>
        <strain evidence="20 21">2478-85</strain>
    </source>
</reference>
<evidence type="ECO:0000256" key="5">
    <source>
        <dbReference type="ARBA" id="ARBA00022519"/>
    </source>
</evidence>
<dbReference type="PROSITE" id="PS50109">
    <property type="entry name" value="HIS_KIN"/>
    <property type="match status" value="1"/>
</dbReference>
<keyword evidence="11" id="KW-0067">ATP-binding</keyword>
<dbReference type="Pfam" id="PF00512">
    <property type="entry name" value="HisKA"/>
    <property type="match status" value="1"/>
</dbReference>
<gene>
    <name evidence="20" type="ORF">G114_05190</name>
</gene>
<dbReference type="InterPro" id="IPR036097">
    <property type="entry name" value="HisK_dim/P_sf"/>
</dbReference>
<dbReference type="PANTHER" id="PTHR43065:SF10">
    <property type="entry name" value="PEROXIDE STRESS-ACTIVATED HISTIDINE KINASE MAK3"/>
    <property type="match status" value="1"/>
</dbReference>
<feature type="coiled-coil region" evidence="16">
    <location>
        <begin position="516"/>
        <end position="564"/>
    </location>
</feature>
<dbReference type="eggNOG" id="COG4191">
    <property type="taxonomic scope" value="Bacteria"/>
</dbReference>
<dbReference type="SUPFAM" id="SSF47384">
    <property type="entry name" value="Homodimeric domain of signal transducing histidine kinase"/>
    <property type="match status" value="1"/>
</dbReference>
<dbReference type="InterPro" id="IPR004358">
    <property type="entry name" value="Sig_transdc_His_kin-like_C"/>
</dbReference>
<evidence type="ECO:0000256" key="12">
    <source>
        <dbReference type="ARBA" id="ARBA00022989"/>
    </source>
</evidence>
<dbReference type="InterPro" id="IPR005467">
    <property type="entry name" value="His_kinase_dom"/>
</dbReference>
<keyword evidence="16" id="KW-0175">Coiled coil</keyword>
<comment type="subcellular location">
    <subcellularLocation>
        <location evidence="2">Cell inner membrane</location>
        <topology evidence="2">Multi-pass membrane protein</topology>
    </subcellularLocation>
</comment>
<evidence type="ECO:0000256" key="6">
    <source>
        <dbReference type="ARBA" id="ARBA00022553"/>
    </source>
</evidence>
<dbReference type="PRINTS" id="PR00344">
    <property type="entry name" value="BCTRLSENSOR"/>
</dbReference>
<keyword evidence="6" id="KW-0597">Phosphoprotein</keyword>
<comment type="catalytic activity">
    <reaction evidence="1">
        <text>ATP + protein L-histidine = ADP + protein N-phospho-L-histidine.</text>
        <dbReference type="EC" id="2.7.13.3"/>
    </reaction>
</comment>
<dbReference type="CDD" id="cd00082">
    <property type="entry name" value="HisKA"/>
    <property type="match status" value="1"/>
</dbReference>
<proteinExistence type="predicted"/>
<dbReference type="Pfam" id="PF02518">
    <property type="entry name" value="HATPase_c"/>
    <property type="match status" value="1"/>
</dbReference>
<evidence type="ECO:0000256" key="11">
    <source>
        <dbReference type="ARBA" id="ARBA00022840"/>
    </source>
</evidence>
<evidence type="ECO:0000256" key="15">
    <source>
        <dbReference type="ARBA" id="ARBA00073143"/>
    </source>
</evidence>
<dbReference type="GO" id="GO:0005524">
    <property type="term" value="F:ATP binding"/>
    <property type="evidence" value="ECO:0007669"/>
    <property type="project" value="UniProtKB-KW"/>
</dbReference>
<keyword evidence="7" id="KW-0808">Transferase</keyword>
<evidence type="ECO:0000256" key="13">
    <source>
        <dbReference type="ARBA" id="ARBA00023012"/>
    </source>
</evidence>
<keyword evidence="5" id="KW-0997">Cell inner membrane</keyword>
<dbReference type="InterPro" id="IPR036890">
    <property type="entry name" value="HATPase_C_sf"/>
</dbReference>
<dbReference type="CDD" id="cd06225">
    <property type="entry name" value="HAMP"/>
    <property type="match status" value="1"/>
</dbReference>
<dbReference type="SMART" id="SM00388">
    <property type="entry name" value="HisKA"/>
    <property type="match status" value="1"/>
</dbReference>
<feature type="domain" description="HAMP" evidence="19">
    <location>
        <begin position="348"/>
        <end position="400"/>
    </location>
</feature>